<evidence type="ECO:0000256" key="3">
    <source>
        <dbReference type="ARBA" id="ARBA00008346"/>
    </source>
</evidence>
<evidence type="ECO:0000313" key="12">
    <source>
        <dbReference type="EMBL" id="MDT0634353.1"/>
    </source>
</evidence>
<comment type="subunit">
    <text evidence="10">Homotetramer.</text>
</comment>
<comment type="catalytic activity">
    <reaction evidence="9 10">
        <text>oxaloacetate + phosphate = phosphoenolpyruvate + hydrogencarbonate</text>
        <dbReference type="Rhea" id="RHEA:28370"/>
        <dbReference type="ChEBI" id="CHEBI:16452"/>
        <dbReference type="ChEBI" id="CHEBI:17544"/>
        <dbReference type="ChEBI" id="CHEBI:43474"/>
        <dbReference type="ChEBI" id="CHEBI:58702"/>
        <dbReference type="EC" id="4.1.1.31"/>
    </reaction>
</comment>
<dbReference type="EC" id="4.1.1.31" evidence="4 10"/>
<dbReference type="InterPro" id="IPR021135">
    <property type="entry name" value="PEP_COase"/>
</dbReference>
<comment type="similarity">
    <text evidence="3 10">Belongs to the PEPCase type 1 family.</text>
</comment>
<organism evidence="12 13">
    <name type="scientific">Spectribacter hydrogenoxidans</name>
    <dbReference type="NCBI Taxonomy" id="3075608"/>
    <lineage>
        <taxon>Bacteria</taxon>
        <taxon>Pseudomonadati</taxon>
        <taxon>Pseudomonadota</taxon>
        <taxon>Gammaproteobacteria</taxon>
        <taxon>Salinisphaerales</taxon>
        <taxon>Salinisphaeraceae</taxon>
        <taxon>Spectribacter</taxon>
    </lineage>
</organism>
<evidence type="ECO:0000256" key="1">
    <source>
        <dbReference type="ARBA" id="ARBA00001946"/>
    </source>
</evidence>
<evidence type="ECO:0000256" key="2">
    <source>
        <dbReference type="ARBA" id="ARBA00003670"/>
    </source>
</evidence>
<dbReference type="Pfam" id="PF00311">
    <property type="entry name" value="PEPcase"/>
    <property type="match status" value="1"/>
</dbReference>
<feature type="active site" evidence="10">
    <location>
        <position position="164"/>
    </location>
</feature>
<dbReference type="Gene3D" id="1.20.1440.90">
    <property type="entry name" value="Phosphoenolpyruvate/pyruvate domain"/>
    <property type="match status" value="1"/>
</dbReference>
<evidence type="ECO:0000256" key="9">
    <source>
        <dbReference type="ARBA" id="ARBA00048995"/>
    </source>
</evidence>
<name>A0ABU3BYJ2_9GAMM</name>
<evidence type="ECO:0000256" key="5">
    <source>
        <dbReference type="ARBA" id="ARBA00022419"/>
    </source>
</evidence>
<dbReference type="InterPro" id="IPR033129">
    <property type="entry name" value="PEPCASE_His_AS"/>
</dbReference>
<dbReference type="SUPFAM" id="SSF51621">
    <property type="entry name" value="Phosphoenolpyruvate/pyruvate domain"/>
    <property type="match status" value="1"/>
</dbReference>
<dbReference type="PANTHER" id="PTHR30523:SF46">
    <property type="entry name" value="PHOSPHOENOLPYRUVATE CARBOXYLASE"/>
    <property type="match status" value="1"/>
</dbReference>
<dbReference type="InterPro" id="IPR022805">
    <property type="entry name" value="PEP_COase_bac/pln-type"/>
</dbReference>
<accession>A0ABU3BYJ2</accession>
<dbReference type="Proteomes" id="UP001251857">
    <property type="component" value="Unassembled WGS sequence"/>
</dbReference>
<evidence type="ECO:0000256" key="8">
    <source>
        <dbReference type="ARBA" id="ARBA00023300"/>
    </source>
</evidence>
<evidence type="ECO:0000256" key="7">
    <source>
        <dbReference type="ARBA" id="ARBA00023239"/>
    </source>
</evidence>
<dbReference type="EMBL" id="JAVRIB010000004">
    <property type="protein sequence ID" value="MDT0634353.1"/>
    <property type="molecule type" value="Genomic_DNA"/>
</dbReference>
<proteinExistence type="inferred from homology"/>
<evidence type="ECO:0000313" key="13">
    <source>
        <dbReference type="Proteomes" id="UP001251857"/>
    </source>
</evidence>
<dbReference type="GO" id="GO:0008964">
    <property type="term" value="F:phosphoenolpyruvate carboxylase activity"/>
    <property type="evidence" value="ECO:0007669"/>
    <property type="project" value="UniProtKB-EC"/>
</dbReference>
<dbReference type="HAMAP" id="MF_00595">
    <property type="entry name" value="PEPcase_type1"/>
    <property type="match status" value="1"/>
</dbReference>
<keyword evidence="7 10" id="KW-0456">Lyase</keyword>
<comment type="caution">
    <text evidence="12">The sequence shown here is derived from an EMBL/GenBank/DDBJ whole genome shotgun (WGS) entry which is preliminary data.</text>
</comment>
<dbReference type="PROSITE" id="PS00393">
    <property type="entry name" value="PEPCASE_2"/>
    <property type="match status" value="1"/>
</dbReference>
<reference evidence="12 13" key="1">
    <citation type="submission" date="2023-09" db="EMBL/GenBank/DDBJ databases">
        <authorList>
            <person name="Rey-Velasco X."/>
        </authorList>
    </citation>
    <scope>NUCLEOTIDE SEQUENCE [LARGE SCALE GENOMIC DNA]</scope>
    <source>
        <strain evidence="12 13">W335</strain>
    </source>
</reference>
<comment type="cofactor">
    <cofactor evidence="1 10">
        <name>Mg(2+)</name>
        <dbReference type="ChEBI" id="CHEBI:18420"/>
    </cofactor>
</comment>
<protein>
    <recommendedName>
        <fullName evidence="5 10">Phosphoenolpyruvate carboxylase</fullName>
        <shortName evidence="10">PEPC</shortName>
        <shortName evidence="10">PEPCase</shortName>
        <ecNumber evidence="4 10">4.1.1.31</ecNumber>
    </recommendedName>
</protein>
<gene>
    <name evidence="10 12" type="primary">ppc</name>
    <name evidence="12" type="ORF">RM532_05220</name>
</gene>
<keyword evidence="6 10" id="KW-0460">Magnesium</keyword>
<comment type="function">
    <text evidence="2 10">Forms oxaloacetate, a four-carbon dicarboxylic acid source for the tricarboxylic acid cycle.</text>
</comment>
<evidence type="ECO:0000256" key="6">
    <source>
        <dbReference type="ARBA" id="ARBA00022842"/>
    </source>
</evidence>
<keyword evidence="13" id="KW-1185">Reference proteome</keyword>
<evidence type="ECO:0000256" key="10">
    <source>
        <dbReference type="HAMAP-Rule" id="MF_00595"/>
    </source>
</evidence>
<evidence type="ECO:0000256" key="11">
    <source>
        <dbReference type="PROSITE-ProRule" id="PRU10112"/>
    </source>
</evidence>
<sequence length="937" mass="105254">MSRPRSGFVAAILGPMANEDFDAPDDSDLRALVRGCGALLGDVLRAHASAQVFDHVEEFRRGYIELRDGRDEALARRMEELATELPPAVLTEVVRAFAIYFNLANLAEEIHAHRARRALMERGGAEWRGSFERSLREMHDAGVSGEQVRRLLERLSYTPVFTAHPTEAKPRVVLEALRRMFELMNRLADESVGEVARQRLEDELRLNIQVLWKTEELRRARPTVEDEIRNGLYYFRESLFTSVPRIYRNLERALELVYGDDAPAPPVLFFGSWIGGDRDGNPFVTENETRYALRMAAREILAEYLRRTEKLMRELSHAQRWCQPSQALLESLDTDEQELAAHAGERPERFATEPYRRKLFFMRGRLQAMHDQLQTELRLRAQRSERPAVAYEDAEAFIDDIELIRESLIGHGDAAVADAGIKDLLRLAHTFGFHLARLDLREESSRHEACVADVLGALDEPIDYAALDEAGRERCLTDLIEQPPPFQAERAEISADTRHTLASMSAIADMRASLGDGAFGSYVISMTHAVSDVLEVVFLLRLTGAYDPPRSAGCSVRISPLFETVEDLTHIEPVLEALLANPAYRRFLAADPTQEVMLGYSDSCKDGGILASRWQLYRAQQRVVAICDAAGVDSVLFHGRGGTVGRGGGPTYTAIRSQPPDTVRGRIRFTEQGEMIFAKYSNPETAVNEITLGLTGAMAASLPGREDPPGYDDLMADLAETGERHYRELTEHTPGFFDFFYDATPITEIGALNIGSRPGHRRPDERSKSSIRAIPWVFAWGQSRHTLPGWFGVGTALAAYRRQHGEAPLQRMLESWPFFGAFLDAVQMSLCKADMDIAAGYAGLCENPDIGTRFEQTIRTEYERTRDEILILTEGRRLLDDNPVLQRSLARRRPYLDPLNQIQRVAIAHHRGDGGDEWLDPVLRSINALAAGMRNTG</sequence>
<dbReference type="PANTHER" id="PTHR30523">
    <property type="entry name" value="PHOSPHOENOLPYRUVATE CARBOXYLASE"/>
    <property type="match status" value="1"/>
</dbReference>
<dbReference type="NCBIfam" id="NF000584">
    <property type="entry name" value="PRK00009.1"/>
    <property type="match status" value="1"/>
</dbReference>
<dbReference type="PRINTS" id="PR00150">
    <property type="entry name" value="PEPCARBXLASE"/>
</dbReference>
<evidence type="ECO:0000256" key="4">
    <source>
        <dbReference type="ARBA" id="ARBA00012305"/>
    </source>
</evidence>
<dbReference type="InterPro" id="IPR015813">
    <property type="entry name" value="Pyrv/PenolPyrv_kinase-like_dom"/>
</dbReference>
<keyword evidence="8 10" id="KW-0120">Carbon dioxide fixation</keyword>
<feature type="active site" evidence="10 11">
    <location>
        <position position="605"/>
    </location>
</feature>